<evidence type="ECO:0000256" key="1">
    <source>
        <dbReference type="ARBA" id="ARBA00023125"/>
    </source>
</evidence>
<feature type="domain" description="OmpR/PhoB-type" evidence="3">
    <location>
        <begin position="126"/>
        <end position="232"/>
    </location>
</feature>
<dbReference type="InterPro" id="IPR036388">
    <property type="entry name" value="WH-like_DNA-bd_sf"/>
</dbReference>
<reference evidence="4 5" key="1">
    <citation type="submission" date="2016-05" db="EMBL/GenBank/DDBJ databases">
        <title>Genomic Taxonomy of the Vibrionaceae.</title>
        <authorList>
            <person name="Gomez-Gil B."/>
            <person name="Enciso-Ibarra J."/>
        </authorList>
    </citation>
    <scope>NUCLEOTIDE SEQUENCE [LARGE SCALE GENOMIC DNA]</scope>
    <source>
        <strain evidence="4 5">CAIM 1920</strain>
    </source>
</reference>
<dbReference type="InterPro" id="IPR011006">
    <property type="entry name" value="CheY-like_superfamily"/>
</dbReference>
<dbReference type="InterPro" id="IPR016032">
    <property type="entry name" value="Sig_transdc_resp-reg_C-effctor"/>
</dbReference>
<dbReference type="Gene3D" id="3.40.50.2300">
    <property type="match status" value="1"/>
</dbReference>
<accession>A0A1C3E890</accession>
<dbReference type="AlphaFoldDB" id="A0A1C3E890"/>
<dbReference type="GO" id="GO:0003677">
    <property type="term" value="F:DNA binding"/>
    <property type="evidence" value="ECO:0007669"/>
    <property type="project" value="UniProtKB-UniRule"/>
</dbReference>
<evidence type="ECO:0000259" key="3">
    <source>
        <dbReference type="PROSITE" id="PS51755"/>
    </source>
</evidence>
<dbReference type="InterPro" id="IPR001867">
    <property type="entry name" value="OmpR/PhoB-type_DNA-bd"/>
</dbReference>
<dbReference type="SMART" id="SM00862">
    <property type="entry name" value="Trans_reg_C"/>
    <property type="match status" value="1"/>
</dbReference>
<evidence type="ECO:0000313" key="5">
    <source>
        <dbReference type="Proteomes" id="UP000094936"/>
    </source>
</evidence>
<feature type="DNA-binding region" description="OmpR/PhoB-type" evidence="2">
    <location>
        <begin position="126"/>
        <end position="232"/>
    </location>
</feature>
<organism evidence="4 5">
    <name type="scientific">Veronia pacifica</name>
    <dbReference type="NCBI Taxonomy" id="1080227"/>
    <lineage>
        <taxon>Bacteria</taxon>
        <taxon>Pseudomonadati</taxon>
        <taxon>Pseudomonadota</taxon>
        <taxon>Gammaproteobacteria</taxon>
        <taxon>Vibrionales</taxon>
        <taxon>Vibrionaceae</taxon>
        <taxon>Veronia</taxon>
    </lineage>
</organism>
<proteinExistence type="predicted"/>
<dbReference type="PROSITE" id="PS51755">
    <property type="entry name" value="OMPR_PHOB"/>
    <property type="match status" value="1"/>
</dbReference>
<dbReference type="SUPFAM" id="SSF52172">
    <property type="entry name" value="CheY-like"/>
    <property type="match status" value="1"/>
</dbReference>
<dbReference type="Proteomes" id="UP000094936">
    <property type="component" value="Unassembled WGS sequence"/>
</dbReference>
<keyword evidence="5" id="KW-1185">Reference proteome</keyword>
<dbReference type="EMBL" id="LYBM01000068">
    <property type="protein sequence ID" value="ODA29452.1"/>
    <property type="molecule type" value="Genomic_DNA"/>
</dbReference>
<protein>
    <recommendedName>
        <fullName evidence="3">OmpR/PhoB-type domain-containing protein</fullName>
    </recommendedName>
</protein>
<dbReference type="CDD" id="cd00383">
    <property type="entry name" value="trans_reg_C"/>
    <property type="match status" value="1"/>
</dbReference>
<evidence type="ECO:0000313" key="4">
    <source>
        <dbReference type="EMBL" id="ODA29452.1"/>
    </source>
</evidence>
<sequence length="233" mass="25809">MIIDTVIVMTEVLLIEDPIYQSHKLRALIRENADDLTRTLSCHQAKVAVRQNDFDFVVMDTTRCDEKALSMVTDLRETTDVPIIVVGAYESKTSVIALFLAGASHVFRDNAILEKTLPAAINSASRKSTDSTKARRDFGAMVVKKEGSVDLSVLDASCLSPTEKHLVDYLYKRRNTPVAKKAIVSDVLKSEWTGMGRAVDVHISNIRSKFRKAGIDSVLIQTLRGHGYCLVAQ</sequence>
<dbReference type="SUPFAM" id="SSF46894">
    <property type="entry name" value="C-terminal effector domain of the bipartite response regulators"/>
    <property type="match status" value="1"/>
</dbReference>
<evidence type="ECO:0000256" key="2">
    <source>
        <dbReference type="PROSITE-ProRule" id="PRU01091"/>
    </source>
</evidence>
<dbReference type="Gene3D" id="1.10.10.10">
    <property type="entry name" value="Winged helix-like DNA-binding domain superfamily/Winged helix DNA-binding domain"/>
    <property type="match status" value="1"/>
</dbReference>
<dbReference type="GO" id="GO:0006355">
    <property type="term" value="P:regulation of DNA-templated transcription"/>
    <property type="evidence" value="ECO:0007669"/>
    <property type="project" value="InterPro"/>
</dbReference>
<dbReference type="RefSeq" id="WP_068905532.1">
    <property type="nucleotide sequence ID" value="NZ_JBHUIF010000012.1"/>
</dbReference>
<name>A0A1C3E890_9GAMM</name>
<gene>
    <name evidence="4" type="ORF">A8L45_22175</name>
</gene>
<comment type="caution">
    <text evidence="4">The sequence shown here is derived from an EMBL/GenBank/DDBJ whole genome shotgun (WGS) entry which is preliminary data.</text>
</comment>
<keyword evidence="1 2" id="KW-0238">DNA-binding</keyword>
<dbReference type="Pfam" id="PF00486">
    <property type="entry name" value="Trans_reg_C"/>
    <property type="match status" value="1"/>
</dbReference>
<dbReference type="GO" id="GO:0000160">
    <property type="term" value="P:phosphorelay signal transduction system"/>
    <property type="evidence" value="ECO:0007669"/>
    <property type="project" value="InterPro"/>
</dbReference>
<dbReference type="STRING" id="1080227.A8L45_22175"/>